<evidence type="ECO:0000313" key="4">
    <source>
        <dbReference type="Proteomes" id="UP000288805"/>
    </source>
</evidence>
<feature type="domain" description="Retrovirus-related Pol polyprotein from transposon TNT 1-94-like beta-barrel" evidence="2">
    <location>
        <begin position="135"/>
        <end position="202"/>
    </location>
</feature>
<dbReference type="Pfam" id="PF22936">
    <property type="entry name" value="Pol_BBD"/>
    <property type="match status" value="1"/>
</dbReference>
<accession>A0A438BPS7</accession>
<protein>
    <recommendedName>
        <fullName evidence="2">Retrovirus-related Pol polyprotein from transposon TNT 1-94-like beta-barrel domain-containing protein</fullName>
    </recommendedName>
</protein>
<dbReference type="InterPro" id="IPR054722">
    <property type="entry name" value="PolX-like_BBD"/>
</dbReference>
<evidence type="ECO:0000259" key="2">
    <source>
        <dbReference type="Pfam" id="PF22936"/>
    </source>
</evidence>
<organism evidence="3 4">
    <name type="scientific">Vitis vinifera</name>
    <name type="common">Grape</name>
    <dbReference type="NCBI Taxonomy" id="29760"/>
    <lineage>
        <taxon>Eukaryota</taxon>
        <taxon>Viridiplantae</taxon>
        <taxon>Streptophyta</taxon>
        <taxon>Embryophyta</taxon>
        <taxon>Tracheophyta</taxon>
        <taxon>Spermatophyta</taxon>
        <taxon>Magnoliopsida</taxon>
        <taxon>eudicotyledons</taxon>
        <taxon>Gunneridae</taxon>
        <taxon>Pentapetalae</taxon>
        <taxon>rosids</taxon>
        <taxon>Vitales</taxon>
        <taxon>Vitaceae</taxon>
        <taxon>Viteae</taxon>
        <taxon>Vitis</taxon>
    </lineage>
</organism>
<evidence type="ECO:0000313" key="3">
    <source>
        <dbReference type="EMBL" id="RVW12870.1"/>
    </source>
</evidence>
<name>A0A438BPS7_VITVI</name>
<feature type="region of interest" description="Disordered" evidence="1">
    <location>
        <begin position="60"/>
        <end position="79"/>
    </location>
</feature>
<reference evidence="3 4" key="1">
    <citation type="journal article" date="2018" name="PLoS Genet.">
        <title>Population sequencing reveals clonal diversity and ancestral inbreeding in the grapevine cultivar Chardonnay.</title>
        <authorList>
            <person name="Roach M.J."/>
            <person name="Johnson D.L."/>
            <person name="Bohlmann J."/>
            <person name="van Vuuren H.J."/>
            <person name="Jones S.J."/>
            <person name="Pretorius I.S."/>
            <person name="Schmidt S.A."/>
            <person name="Borneman A.R."/>
        </authorList>
    </citation>
    <scope>NUCLEOTIDE SEQUENCE [LARGE SCALE GENOMIC DNA]</scope>
    <source>
        <strain evidence="4">cv. Chardonnay</strain>
        <tissue evidence="3">Leaf</tissue>
    </source>
</reference>
<dbReference type="AlphaFoldDB" id="A0A438BPS7"/>
<comment type="caution">
    <text evidence="3">The sequence shown here is derived from an EMBL/GenBank/DDBJ whole genome shotgun (WGS) entry which is preliminary data.</text>
</comment>
<gene>
    <name evidence="3" type="ORF">CK203_105698</name>
</gene>
<dbReference type="EMBL" id="QGNW01002675">
    <property type="protein sequence ID" value="RVW12870.1"/>
    <property type="molecule type" value="Genomic_DNA"/>
</dbReference>
<sequence length="231" mass="25022">MVYVFLDGLDDRLDQVRSTVLQMQSFSTVKQAYACVQWEMVWQTVMGNGSDEGMGARLASKGLKTGPNPFGKDETSGTSSRLKRNVMTPILSPILVKRPIAAVEPQLSLIPTDSTSNMPGITSLGSTRSSECNLWILDSGATDHMTIDAQDFCQHTAPRQTSIANANDTISSVQEVGTVMLSPALSLSNTLFVPSISHKLFSEYFHQHGLIHQTSCPHTPEQNGVTEPGAP</sequence>
<dbReference type="Proteomes" id="UP000288805">
    <property type="component" value="Unassembled WGS sequence"/>
</dbReference>
<evidence type="ECO:0000256" key="1">
    <source>
        <dbReference type="SAM" id="MobiDB-lite"/>
    </source>
</evidence>
<proteinExistence type="predicted"/>